<evidence type="ECO:0000313" key="2">
    <source>
        <dbReference type="Proteomes" id="UP000054815"/>
    </source>
</evidence>
<name>A0A0V0XPK8_TRIPS</name>
<gene>
    <name evidence="1" type="ORF">T4E_2192</name>
</gene>
<accession>A0A0V0XPK8</accession>
<evidence type="ECO:0000313" key="1">
    <source>
        <dbReference type="EMBL" id="KRX89940.1"/>
    </source>
</evidence>
<reference evidence="1 2" key="1">
    <citation type="submission" date="2015-01" db="EMBL/GenBank/DDBJ databases">
        <title>Evolution of Trichinella species and genotypes.</title>
        <authorList>
            <person name="Korhonen P.K."/>
            <person name="Edoardo P."/>
            <person name="Giuseppe L.R."/>
            <person name="Gasser R.B."/>
        </authorList>
    </citation>
    <scope>NUCLEOTIDE SEQUENCE [LARGE SCALE GENOMIC DNA]</scope>
    <source>
        <strain evidence="1">ISS141</strain>
    </source>
</reference>
<dbReference type="AlphaFoldDB" id="A0A0V0XPK8"/>
<protein>
    <submittedName>
        <fullName evidence="1">Uncharacterized protein</fullName>
    </submittedName>
</protein>
<comment type="caution">
    <text evidence="1">The sequence shown here is derived from an EMBL/GenBank/DDBJ whole genome shotgun (WGS) entry which is preliminary data.</text>
</comment>
<organism evidence="1 2">
    <name type="scientific">Trichinella pseudospiralis</name>
    <name type="common">Parasitic roundworm</name>
    <dbReference type="NCBI Taxonomy" id="6337"/>
    <lineage>
        <taxon>Eukaryota</taxon>
        <taxon>Metazoa</taxon>
        <taxon>Ecdysozoa</taxon>
        <taxon>Nematoda</taxon>
        <taxon>Enoplea</taxon>
        <taxon>Dorylaimia</taxon>
        <taxon>Trichinellida</taxon>
        <taxon>Trichinellidae</taxon>
        <taxon>Trichinella</taxon>
    </lineage>
</organism>
<proteinExistence type="predicted"/>
<dbReference type="Proteomes" id="UP000054815">
    <property type="component" value="Unassembled WGS sequence"/>
</dbReference>
<dbReference type="EMBL" id="JYDU01000180">
    <property type="protein sequence ID" value="KRX89940.1"/>
    <property type="molecule type" value="Genomic_DNA"/>
</dbReference>
<sequence length="290" mass="33344">MTASSPTSGFRRGFVDSSFDAWVAGNRDLKNFTFLVTYIFFVLRSIVRYPFLVSQYTTKICSSDFRSHFFHCPELTWTIAEQPKTFKFAKFGLRPNQASSGVNFHKNLVEHLFRRQLAVPTASAHNSGLKLAWIVTNAFFHEKFCEDVVHTHYRFAGTSLFLKFAFPRLAMKSLNISRASFLCFRKYTNDFREKLSINERKYPTTTMDAACMGPHMSECTSSGTYSDLLSAKRHCLPFRHVTQSVFVIASDEMPVACPSCKRFIDPRLKCPSRRCYRSKTSCTPIAQWSR</sequence>